<dbReference type="InterPro" id="IPR041726">
    <property type="entry name" value="ACAD10_11_N"/>
</dbReference>
<dbReference type="EMBL" id="PVUE01000006">
    <property type="protein sequence ID" value="PRZ42329.1"/>
    <property type="molecule type" value="Genomic_DNA"/>
</dbReference>
<evidence type="ECO:0000313" key="3">
    <source>
        <dbReference type="Proteomes" id="UP000237752"/>
    </source>
</evidence>
<dbReference type="Proteomes" id="UP000237752">
    <property type="component" value="Unassembled WGS sequence"/>
</dbReference>
<keyword evidence="2" id="KW-0808">Transferase</keyword>
<keyword evidence="3" id="KW-1185">Reference proteome</keyword>
<dbReference type="Pfam" id="PF01636">
    <property type="entry name" value="APH"/>
    <property type="match status" value="1"/>
</dbReference>
<accession>A0A2T1A146</accession>
<name>A0A2T1A146_9ACTN</name>
<dbReference type="AlphaFoldDB" id="A0A2T1A146"/>
<proteinExistence type="predicted"/>
<dbReference type="InterPro" id="IPR002575">
    <property type="entry name" value="Aminoglycoside_PTrfase"/>
</dbReference>
<evidence type="ECO:0000313" key="2">
    <source>
        <dbReference type="EMBL" id="PRZ42329.1"/>
    </source>
</evidence>
<dbReference type="RefSeq" id="WP_106348819.1">
    <property type="nucleotide sequence ID" value="NZ_PVUE01000006.1"/>
</dbReference>
<dbReference type="PANTHER" id="PTHR21310">
    <property type="entry name" value="AMINOGLYCOSIDE PHOSPHOTRANSFERASE-RELATED-RELATED"/>
    <property type="match status" value="1"/>
</dbReference>
<protein>
    <submittedName>
        <fullName evidence="2">Aminoglycoside phosphotransferase (APT) family kinase protein</fullName>
    </submittedName>
</protein>
<dbReference type="GO" id="GO:0016301">
    <property type="term" value="F:kinase activity"/>
    <property type="evidence" value="ECO:0007669"/>
    <property type="project" value="UniProtKB-KW"/>
</dbReference>
<dbReference type="SUPFAM" id="SSF56112">
    <property type="entry name" value="Protein kinase-like (PK-like)"/>
    <property type="match status" value="1"/>
</dbReference>
<reference evidence="2 3" key="1">
    <citation type="submission" date="2018-03" db="EMBL/GenBank/DDBJ databases">
        <title>Genomic Encyclopedia of Archaeal and Bacterial Type Strains, Phase II (KMG-II): from individual species to whole genera.</title>
        <authorList>
            <person name="Goeker M."/>
        </authorList>
    </citation>
    <scope>NUCLEOTIDE SEQUENCE [LARGE SCALE GENOMIC DNA]</scope>
    <source>
        <strain evidence="2 3">DSM 100065</strain>
    </source>
</reference>
<gene>
    <name evidence="2" type="ORF">CLV47_106201</name>
</gene>
<feature type="domain" description="Aminoglycoside phosphotransferase" evidence="1">
    <location>
        <begin position="28"/>
        <end position="245"/>
    </location>
</feature>
<comment type="caution">
    <text evidence="2">The sequence shown here is derived from an EMBL/GenBank/DDBJ whole genome shotgun (WGS) entry which is preliminary data.</text>
</comment>
<dbReference type="Gene3D" id="3.30.200.20">
    <property type="entry name" value="Phosphorylase Kinase, domain 1"/>
    <property type="match status" value="1"/>
</dbReference>
<dbReference type="Gene3D" id="3.90.1200.10">
    <property type="match status" value="1"/>
</dbReference>
<dbReference type="OrthoDB" id="3806873at2"/>
<evidence type="ECO:0000259" key="1">
    <source>
        <dbReference type="Pfam" id="PF01636"/>
    </source>
</evidence>
<sequence>MAENIRQLLADFLSAQRVGAGLRILDLQRIGVGRSRQNWIFDLVVSRAGEEYREPLILRRDPEGGLVETDRTIEFKVLRALEASDVPTPKARWLDAHGAWLGKPSLIMCREPGECDYLVLNGERPAVVRVQLAHEFCDLLAQVHNIDWECLRLNEFLDDPGPDAARRELSNWVAVLRHDQLESHPELDLAIDWFERHAPRSIRTVLVHADFKPGNILLQGDKIVALLDWELAHLGDPLEDIGWVTQPLRAREHLIPGSWELNDLLGRYSNSTGLDVDPIALRWWTAFSSFKTAVMQVSGLRSFLDGRSDEPFRPTRRVLSTLLTATTDTED</sequence>
<dbReference type="CDD" id="cd05154">
    <property type="entry name" value="ACAD10_11_N-like"/>
    <property type="match status" value="1"/>
</dbReference>
<dbReference type="InterPro" id="IPR011009">
    <property type="entry name" value="Kinase-like_dom_sf"/>
</dbReference>
<dbReference type="InterPro" id="IPR051678">
    <property type="entry name" value="AGP_Transferase"/>
</dbReference>
<organism evidence="2 3">
    <name type="scientific">Antricoccus suffuscus</name>
    <dbReference type="NCBI Taxonomy" id="1629062"/>
    <lineage>
        <taxon>Bacteria</taxon>
        <taxon>Bacillati</taxon>
        <taxon>Actinomycetota</taxon>
        <taxon>Actinomycetes</taxon>
        <taxon>Geodermatophilales</taxon>
        <taxon>Antricoccaceae</taxon>
        <taxon>Antricoccus</taxon>
    </lineage>
</organism>
<keyword evidence="2" id="KW-0418">Kinase</keyword>
<dbReference type="PANTHER" id="PTHR21310:SF57">
    <property type="entry name" value="BLR2944 PROTEIN"/>
    <property type="match status" value="1"/>
</dbReference>